<keyword evidence="2" id="KW-1133">Transmembrane helix</keyword>
<proteinExistence type="predicted"/>
<feature type="transmembrane region" description="Helical" evidence="2">
    <location>
        <begin position="86"/>
        <end position="108"/>
    </location>
</feature>
<protein>
    <submittedName>
        <fullName evidence="3">Uncharacterized protein</fullName>
    </submittedName>
</protein>
<dbReference type="AlphaFoldDB" id="A0A8H4IWJ4"/>
<dbReference type="PANTHER" id="PTHR42085:SF8">
    <property type="entry name" value="F-BOX DOMAIN-CONTAINING PROTEIN"/>
    <property type="match status" value="1"/>
</dbReference>
<feature type="region of interest" description="Disordered" evidence="1">
    <location>
        <begin position="163"/>
        <end position="189"/>
    </location>
</feature>
<dbReference type="Proteomes" id="UP000572817">
    <property type="component" value="Unassembled WGS sequence"/>
</dbReference>
<evidence type="ECO:0000256" key="2">
    <source>
        <dbReference type="SAM" id="Phobius"/>
    </source>
</evidence>
<evidence type="ECO:0000256" key="1">
    <source>
        <dbReference type="SAM" id="MobiDB-lite"/>
    </source>
</evidence>
<organism evidence="3 4">
    <name type="scientific">Botryosphaeria dothidea</name>
    <dbReference type="NCBI Taxonomy" id="55169"/>
    <lineage>
        <taxon>Eukaryota</taxon>
        <taxon>Fungi</taxon>
        <taxon>Dikarya</taxon>
        <taxon>Ascomycota</taxon>
        <taxon>Pezizomycotina</taxon>
        <taxon>Dothideomycetes</taxon>
        <taxon>Dothideomycetes incertae sedis</taxon>
        <taxon>Botryosphaeriales</taxon>
        <taxon>Botryosphaeriaceae</taxon>
        <taxon>Botryosphaeria</taxon>
    </lineage>
</organism>
<dbReference type="OrthoDB" id="62952at2759"/>
<dbReference type="EMBL" id="WWBZ02000022">
    <property type="protein sequence ID" value="KAF4307672.1"/>
    <property type="molecule type" value="Genomic_DNA"/>
</dbReference>
<feature type="compositionally biased region" description="Basic and acidic residues" evidence="1">
    <location>
        <begin position="174"/>
        <end position="186"/>
    </location>
</feature>
<evidence type="ECO:0000313" key="4">
    <source>
        <dbReference type="Proteomes" id="UP000572817"/>
    </source>
</evidence>
<comment type="caution">
    <text evidence="3">The sequence shown here is derived from an EMBL/GenBank/DDBJ whole genome shotgun (WGS) entry which is preliminary data.</text>
</comment>
<keyword evidence="2" id="KW-0472">Membrane</keyword>
<name>A0A8H4IWJ4_9PEZI</name>
<sequence>MAERRTQHAGYGHSLPPSPHPIAFSHRDTPPASASRIGHLDFSEGRGQANSTTLSLLSLPTEIQLMIFKEYIRAIRYLQYENQKSILFFVYIVPALGFPLHFSVLGQINRQIRFNSQRLIAMNPRKRRILEEEILRNCFKHKGHAGSFHEDCLFEERKIEEQEREPRVNASDTSTRDSRDVTKDQGGRVGNATSTKSIVFFDFPAEIRNLIYEYLLPYERWGSGLDSTRLLIPRYAVVSKQFAAEALPIYFARMTWPLRLLYVWNDDWYRTMRWLRDIGDNIKFIQRFNILTSSTGRCGWAEVRLDKPVEEGVNPRWLKIRKNGEKEIMDAFTKMLHEDLLSLRKRGLLTAELMIQSLLTFCEEYHFVKREDVGLAVSAQ</sequence>
<keyword evidence="2" id="KW-0812">Transmembrane</keyword>
<dbReference type="PANTHER" id="PTHR42085">
    <property type="entry name" value="F-BOX DOMAIN-CONTAINING PROTEIN"/>
    <property type="match status" value="1"/>
</dbReference>
<evidence type="ECO:0000313" key="3">
    <source>
        <dbReference type="EMBL" id="KAF4307672.1"/>
    </source>
</evidence>
<gene>
    <name evidence="3" type="ORF">GTA08_BOTSDO04372</name>
</gene>
<reference evidence="3" key="1">
    <citation type="submission" date="2020-04" db="EMBL/GenBank/DDBJ databases">
        <title>Genome Assembly and Annotation of Botryosphaeria dothidea sdau 11-99, a Latent Pathogen of Apple Fruit Ring Rot in China.</title>
        <authorList>
            <person name="Yu C."/>
            <person name="Diao Y."/>
            <person name="Lu Q."/>
            <person name="Zhao J."/>
            <person name="Cui S."/>
            <person name="Peng C."/>
            <person name="He B."/>
            <person name="Liu H."/>
        </authorList>
    </citation>
    <scope>NUCLEOTIDE SEQUENCE [LARGE SCALE GENOMIC DNA]</scope>
    <source>
        <strain evidence="3">Sdau11-99</strain>
    </source>
</reference>
<accession>A0A8H4IWJ4</accession>
<feature type="region of interest" description="Disordered" evidence="1">
    <location>
        <begin position="1"/>
        <end position="32"/>
    </location>
</feature>
<keyword evidence="4" id="KW-1185">Reference proteome</keyword>
<dbReference type="InterPro" id="IPR038883">
    <property type="entry name" value="AN11006-like"/>
</dbReference>